<dbReference type="SUPFAM" id="SSF51735">
    <property type="entry name" value="NAD(P)-binding Rossmann-fold domains"/>
    <property type="match status" value="1"/>
</dbReference>
<dbReference type="RefSeq" id="WP_236112825.1">
    <property type="nucleotide sequence ID" value="NZ_JAKGTI010000001.1"/>
</dbReference>
<accession>A0ABS9E300</accession>
<dbReference type="InterPro" id="IPR003462">
    <property type="entry name" value="ODC_Mu_crystall"/>
</dbReference>
<protein>
    <submittedName>
        <fullName evidence="2">Cyclodeaminase</fullName>
    </submittedName>
</protein>
<comment type="similarity">
    <text evidence="1">Belongs to the ornithine cyclodeaminase/mu-crystallin family.</text>
</comment>
<evidence type="ECO:0000313" key="3">
    <source>
        <dbReference type="Proteomes" id="UP001201217"/>
    </source>
</evidence>
<reference evidence="2 3" key="1">
    <citation type="submission" date="2022-01" db="EMBL/GenBank/DDBJ databases">
        <title>Maritalea mediterranea sp. nov., isolated from marine plastic residues from the Malva-rosa beach (Valencia, Spain).</title>
        <authorList>
            <person name="Vidal-Verdu A."/>
            <person name="Molina-Menor E."/>
            <person name="Pascual J."/>
            <person name="Pereto J."/>
            <person name="Porcar M."/>
        </authorList>
    </citation>
    <scope>NUCLEOTIDE SEQUENCE [LARGE SCALE GENOMIC DNA]</scope>
    <source>
        <strain evidence="2 3">P4.10X</strain>
    </source>
</reference>
<evidence type="ECO:0000256" key="1">
    <source>
        <dbReference type="ARBA" id="ARBA00008903"/>
    </source>
</evidence>
<sequence length="332" mass="35676">MSHEILIVTESELKRVLNLGRSMNDLMEKAFASLAAGEVIMPPILSMDLPKVNAEVDVKTAYIPGFDHFAIKVSPGFFDNPKLGLPSLNGLMMLLSAKTGLASAVFLDNGYLTDLRTAAAGGVVARHMAPKKVGTAGVIGTGVQARLQIIAAHIERPFKKVLVWGRNRDHAEACARDIAYEIGVEAKVADSAEQLVKESQLVVTTTPSREPLIDADWMHPDLHITAMGADQEGKNELDPEMVAQADIFVCDRVSQCEKLGELRAAMESGNWPSDQTPAELGEIIAGTKPNRTHDASITICDLTGTGAQDTAIANHAFELAHSLDFGTIIKTD</sequence>
<organism evidence="2 3">
    <name type="scientific">Maritalea mediterranea</name>
    <dbReference type="NCBI Taxonomy" id="2909667"/>
    <lineage>
        <taxon>Bacteria</taxon>
        <taxon>Pseudomonadati</taxon>
        <taxon>Pseudomonadota</taxon>
        <taxon>Alphaproteobacteria</taxon>
        <taxon>Hyphomicrobiales</taxon>
        <taxon>Devosiaceae</taxon>
        <taxon>Maritalea</taxon>
    </lineage>
</organism>
<dbReference type="Gene3D" id="3.30.1780.10">
    <property type="entry name" value="ornithine cyclodeaminase, domain 1"/>
    <property type="match status" value="1"/>
</dbReference>
<proteinExistence type="inferred from homology"/>
<dbReference type="PIRSF" id="PIRSF001439">
    <property type="entry name" value="CryM"/>
    <property type="match status" value="1"/>
</dbReference>
<comment type="caution">
    <text evidence="2">The sequence shown here is derived from an EMBL/GenBank/DDBJ whole genome shotgun (WGS) entry which is preliminary data.</text>
</comment>
<keyword evidence="3" id="KW-1185">Reference proteome</keyword>
<dbReference type="InterPro" id="IPR036291">
    <property type="entry name" value="NAD(P)-bd_dom_sf"/>
</dbReference>
<dbReference type="InterPro" id="IPR023401">
    <property type="entry name" value="ODC_N"/>
</dbReference>
<dbReference type="Pfam" id="PF02423">
    <property type="entry name" value="OCD_Mu_crystall"/>
    <property type="match status" value="1"/>
</dbReference>
<evidence type="ECO:0000313" key="2">
    <source>
        <dbReference type="EMBL" id="MCF4097253.1"/>
    </source>
</evidence>
<dbReference type="NCBIfam" id="NF006141">
    <property type="entry name" value="PRK08291.1"/>
    <property type="match status" value="1"/>
</dbReference>
<dbReference type="Proteomes" id="UP001201217">
    <property type="component" value="Unassembled WGS sequence"/>
</dbReference>
<dbReference type="PANTHER" id="PTHR13812">
    <property type="entry name" value="KETIMINE REDUCTASE MU-CRYSTALLIN"/>
    <property type="match status" value="1"/>
</dbReference>
<gene>
    <name evidence="2" type="ORF">L1I42_01975</name>
</gene>
<name>A0ABS9E300_9HYPH</name>
<dbReference type="PANTHER" id="PTHR13812:SF19">
    <property type="entry name" value="KETIMINE REDUCTASE MU-CRYSTALLIN"/>
    <property type="match status" value="1"/>
</dbReference>
<dbReference type="Gene3D" id="3.40.50.720">
    <property type="entry name" value="NAD(P)-binding Rossmann-like Domain"/>
    <property type="match status" value="1"/>
</dbReference>
<dbReference type="EMBL" id="JAKGTI010000001">
    <property type="protein sequence ID" value="MCF4097253.1"/>
    <property type="molecule type" value="Genomic_DNA"/>
</dbReference>